<dbReference type="EC" id="2.7.7.41" evidence="6"/>
<evidence type="ECO:0000256" key="14">
    <source>
        <dbReference type="ARBA" id="ARBA00023098"/>
    </source>
</evidence>
<reference key="1">
    <citation type="journal article" date="2011" name="Mol. Biol. Evol.">
        <title>Unity in variety -- the pan-genome of the Chlamydiae.</title>
        <authorList>
            <person name="Collingro A."/>
            <person name="Tischler P."/>
            <person name="Weinmaier T."/>
            <person name="Penz T."/>
            <person name="Heinz E."/>
            <person name="Brunham R.C."/>
            <person name="Read T.D."/>
            <person name="Bavoil P.M."/>
            <person name="Sachse K."/>
            <person name="Kahane S."/>
            <person name="Friedman M.G."/>
            <person name="Rattei T."/>
            <person name="Myers G.S.A."/>
            <person name="Horn M."/>
        </authorList>
    </citation>
    <scope>NUCLEOTIDE SEQUENCE</scope>
    <source>
        <strain>Z</strain>
    </source>
</reference>
<keyword evidence="10 25" id="KW-0808">Transferase</keyword>
<dbReference type="EMBL" id="FR872582">
    <property type="protein sequence ID" value="CCB90052.1"/>
    <property type="molecule type" value="Genomic_DNA"/>
</dbReference>
<evidence type="ECO:0000256" key="23">
    <source>
        <dbReference type="ARBA" id="ARBA00033406"/>
    </source>
</evidence>
<organism evidence="25 26">
    <name type="scientific">Simkania negevensis (strain ATCC VR-1471 / DSM 27360 / Z)</name>
    <dbReference type="NCBI Taxonomy" id="331113"/>
    <lineage>
        <taxon>Bacteria</taxon>
        <taxon>Pseudomonadati</taxon>
        <taxon>Chlamydiota</taxon>
        <taxon>Chlamydiia</taxon>
        <taxon>Parachlamydiales</taxon>
        <taxon>Simkaniaceae</taxon>
        <taxon>Simkania</taxon>
    </lineage>
</organism>
<feature type="transmembrane region" description="Helical" evidence="24">
    <location>
        <begin position="193"/>
        <end position="213"/>
    </location>
</feature>
<sequence length="284" mass="31438">MIFHDLSKRAIYTIISLLIIATLLIFAYVPLVSWIITLLTATLGGIAMWEFVKLTNLSHKKRYRKLLIASTVIVILGFYCSTLKSTFSLLPLGLLFLGIIAVFIYHFNKIQGCTQSIAQGFFGLFYVAVPLGLILKILYLYSACKIGHEGRMWLIYLLVVTKITDVGAYFGGRLFGNKKLAASISPGKTIAGALSGFVVAIVFSFIFYALAHLLPNFFLTFYESLWLGALIGIFGQVGDLAESLLKRDADVKDSNCLPGLGGILDMVDSLLFTAPLIYFFLYFC</sequence>
<evidence type="ECO:0000256" key="4">
    <source>
        <dbReference type="ARBA" id="ARBA00005189"/>
    </source>
</evidence>
<evidence type="ECO:0000256" key="18">
    <source>
        <dbReference type="ARBA" id="ARBA00029893"/>
    </source>
</evidence>
<evidence type="ECO:0000256" key="15">
    <source>
        <dbReference type="ARBA" id="ARBA00023136"/>
    </source>
</evidence>
<evidence type="ECO:0000256" key="11">
    <source>
        <dbReference type="ARBA" id="ARBA00022692"/>
    </source>
</evidence>
<keyword evidence="15 24" id="KW-0472">Membrane</keyword>
<comment type="subcellular location">
    <subcellularLocation>
        <location evidence="2">Cell membrane</location>
        <topology evidence="2">Multi-pass membrane protein</topology>
    </subcellularLocation>
</comment>
<dbReference type="GO" id="GO:0005886">
    <property type="term" value="C:plasma membrane"/>
    <property type="evidence" value="ECO:0007669"/>
    <property type="project" value="UniProtKB-SubCell"/>
</dbReference>
<evidence type="ECO:0000256" key="6">
    <source>
        <dbReference type="ARBA" id="ARBA00012487"/>
    </source>
</evidence>
<feature type="transmembrane region" description="Helical" evidence="24">
    <location>
        <begin position="225"/>
        <end position="245"/>
    </location>
</feature>
<gene>
    <name evidence="25" type="primary">cdsA</name>
    <name evidence="25" type="ordered locus">SNE_A21750</name>
</gene>
<dbReference type="RefSeq" id="WP_013944518.1">
    <property type="nucleotide sequence ID" value="NC_015713.1"/>
</dbReference>
<keyword evidence="17" id="KW-1208">Phospholipid metabolism</keyword>
<evidence type="ECO:0000256" key="2">
    <source>
        <dbReference type="ARBA" id="ARBA00004651"/>
    </source>
</evidence>
<comment type="pathway">
    <text evidence="3">Phospholipid metabolism; CDP-diacylglycerol biosynthesis; CDP-diacylglycerol from sn-glycerol 3-phosphate: step 3/3.</text>
</comment>
<dbReference type="AlphaFoldDB" id="F8L422"/>
<evidence type="ECO:0000256" key="1">
    <source>
        <dbReference type="ARBA" id="ARBA00001698"/>
    </source>
</evidence>
<keyword evidence="26" id="KW-1185">Reference proteome</keyword>
<protein>
    <recommendedName>
        <fullName evidence="7">Phosphatidate cytidylyltransferase</fullName>
        <ecNumber evidence="6">2.7.7.41</ecNumber>
    </recommendedName>
    <alternativeName>
        <fullName evidence="20">CDP-DAG synthase</fullName>
    </alternativeName>
    <alternativeName>
        <fullName evidence="22">CDP-DG synthase</fullName>
    </alternativeName>
    <alternativeName>
        <fullName evidence="18">CDP-diacylglycerol synthase</fullName>
    </alternativeName>
    <alternativeName>
        <fullName evidence="21">CDP-diglyceride pyrophosphorylase</fullName>
    </alternativeName>
    <alternativeName>
        <fullName evidence="23">CDP-diglyceride synthase</fullName>
    </alternativeName>
    <alternativeName>
        <fullName evidence="19">CTP:phosphatidate cytidylyltransferase</fullName>
    </alternativeName>
</protein>
<dbReference type="GO" id="GO:0016024">
    <property type="term" value="P:CDP-diacylglycerol biosynthetic process"/>
    <property type="evidence" value="ECO:0007669"/>
    <property type="project" value="TreeGrafter"/>
</dbReference>
<keyword evidence="16" id="KW-0594">Phospholipid biosynthesis</keyword>
<feature type="transmembrane region" description="Helical" evidence="24">
    <location>
        <begin position="153"/>
        <end position="172"/>
    </location>
</feature>
<keyword evidence="13 24" id="KW-1133">Transmembrane helix</keyword>
<evidence type="ECO:0000256" key="17">
    <source>
        <dbReference type="ARBA" id="ARBA00023264"/>
    </source>
</evidence>
<evidence type="ECO:0000256" key="7">
    <source>
        <dbReference type="ARBA" id="ARBA00019373"/>
    </source>
</evidence>
<feature type="transmembrane region" description="Helical" evidence="24">
    <location>
        <begin position="35"/>
        <end position="54"/>
    </location>
</feature>
<evidence type="ECO:0000256" key="9">
    <source>
        <dbReference type="ARBA" id="ARBA00022516"/>
    </source>
</evidence>
<evidence type="ECO:0000256" key="19">
    <source>
        <dbReference type="ARBA" id="ARBA00031825"/>
    </source>
</evidence>
<keyword evidence="11 24" id="KW-0812">Transmembrane</keyword>
<keyword evidence="8" id="KW-1003">Cell membrane</keyword>
<dbReference type="KEGG" id="sng:SNE_A21750"/>
<feature type="transmembrane region" description="Helical" evidence="24">
    <location>
        <begin position="12"/>
        <end position="29"/>
    </location>
</feature>
<evidence type="ECO:0000256" key="24">
    <source>
        <dbReference type="SAM" id="Phobius"/>
    </source>
</evidence>
<feature type="transmembrane region" description="Helical" evidence="24">
    <location>
        <begin position="66"/>
        <end position="84"/>
    </location>
</feature>
<proteinExistence type="inferred from homology"/>
<dbReference type="STRING" id="331113.SNE_A21750"/>
<dbReference type="PANTHER" id="PTHR46382">
    <property type="entry name" value="PHOSPHATIDATE CYTIDYLYLTRANSFERASE"/>
    <property type="match status" value="1"/>
</dbReference>
<evidence type="ECO:0000313" key="25">
    <source>
        <dbReference type="EMBL" id="CCB90052.1"/>
    </source>
</evidence>
<evidence type="ECO:0000256" key="5">
    <source>
        <dbReference type="ARBA" id="ARBA00010185"/>
    </source>
</evidence>
<evidence type="ECO:0000256" key="13">
    <source>
        <dbReference type="ARBA" id="ARBA00022989"/>
    </source>
</evidence>
<dbReference type="OrthoDB" id="9799199at2"/>
<feature type="transmembrane region" description="Helical" evidence="24">
    <location>
        <begin position="90"/>
        <end position="108"/>
    </location>
</feature>
<feature type="transmembrane region" description="Helical" evidence="24">
    <location>
        <begin position="257"/>
        <end position="281"/>
    </location>
</feature>
<dbReference type="eggNOG" id="COG4589">
    <property type="taxonomic scope" value="Bacteria"/>
</dbReference>
<dbReference type="GO" id="GO:0004605">
    <property type="term" value="F:phosphatidate cytidylyltransferase activity"/>
    <property type="evidence" value="ECO:0007669"/>
    <property type="project" value="UniProtKB-EC"/>
</dbReference>
<dbReference type="Proteomes" id="UP000000496">
    <property type="component" value="Chromosome gsn.131"/>
</dbReference>
<evidence type="ECO:0000256" key="3">
    <source>
        <dbReference type="ARBA" id="ARBA00005119"/>
    </source>
</evidence>
<evidence type="ECO:0000256" key="21">
    <source>
        <dbReference type="ARBA" id="ARBA00032396"/>
    </source>
</evidence>
<evidence type="ECO:0000313" key="26">
    <source>
        <dbReference type="Proteomes" id="UP000000496"/>
    </source>
</evidence>
<evidence type="ECO:0000256" key="8">
    <source>
        <dbReference type="ARBA" id="ARBA00022475"/>
    </source>
</evidence>
<reference evidence="25 26" key="2">
    <citation type="journal article" date="2011" name="Mol. Biol. Evol.">
        <title>Unity in variety--the pan-genome of the Chlamydiae.</title>
        <authorList>
            <person name="Collingro A."/>
            <person name="Tischler P."/>
            <person name="Weinmaier T."/>
            <person name="Penz T."/>
            <person name="Heinz E."/>
            <person name="Brunham R.C."/>
            <person name="Read T.D."/>
            <person name="Bavoil P.M."/>
            <person name="Sachse K."/>
            <person name="Kahane S."/>
            <person name="Friedman M.G."/>
            <person name="Rattei T."/>
            <person name="Myers G.S."/>
            <person name="Horn M."/>
        </authorList>
    </citation>
    <scope>NUCLEOTIDE SEQUENCE [LARGE SCALE GENOMIC DNA]</scope>
    <source>
        <strain evidence="26">ATCC VR-1471 / Z</strain>
    </source>
</reference>
<evidence type="ECO:0000256" key="16">
    <source>
        <dbReference type="ARBA" id="ARBA00023209"/>
    </source>
</evidence>
<comment type="similarity">
    <text evidence="5">Belongs to the CDS family.</text>
</comment>
<accession>F8L422</accession>
<comment type="catalytic activity">
    <reaction evidence="1">
        <text>a 1,2-diacyl-sn-glycero-3-phosphate + CTP + H(+) = a CDP-1,2-diacyl-sn-glycerol + diphosphate</text>
        <dbReference type="Rhea" id="RHEA:16229"/>
        <dbReference type="ChEBI" id="CHEBI:15378"/>
        <dbReference type="ChEBI" id="CHEBI:33019"/>
        <dbReference type="ChEBI" id="CHEBI:37563"/>
        <dbReference type="ChEBI" id="CHEBI:58332"/>
        <dbReference type="ChEBI" id="CHEBI:58608"/>
        <dbReference type="EC" id="2.7.7.41"/>
    </reaction>
</comment>
<keyword evidence="12 25" id="KW-0548">Nucleotidyltransferase</keyword>
<keyword evidence="14" id="KW-0443">Lipid metabolism</keyword>
<evidence type="ECO:0000256" key="10">
    <source>
        <dbReference type="ARBA" id="ARBA00022679"/>
    </source>
</evidence>
<name>F8L422_SIMNZ</name>
<evidence type="ECO:0000256" key="22">
    <source>
        <dbReference type="ARBA" id="ARBA00032743"/>
    </source>
</evidence>
<feature type="transmembrane region" description="Helical" evidence="24">
    <location>
        <begin position="120"/>
        <end position="141"/>
    </location>
</feature>
<keyword evidence="9" id="KW-0444">Lipid biosynthesis</keyword>
<dbReference type="HOGENOM" id="CLU_037294_2_2_0"/>
<evidence type="ECO:0000256" key="20">
    <source>
        <dbReference type="ARBA" id="ARBA00032253"/>
    </source>
</evidence>
<dbReference type="PANTHER" id="PTHR46382:SF1">
    <property type="entry name" value="PHOSPHATIDATE CYTIDYLYLTRANSFERASE"/>
    <property type="match status" value="1"/>
</dbReference>
<comment type="pathway">
    <text evidence="4">Lipid metabolism.</text>
</comment>
<dbReference type="Pfam" id="PF01148">
    <property type="entry name" value="CTP_transf_1"/>
    <property type="match status" value="1"/>
</dbReference>
<evidence type="ECO:0000256" key="12">
    <source>
        <dbReference type="ARBA" id="ARBA00022695"/>
    </source>
</evidence>